<evidence type="ECO:0000259" key="8">
    <source>
        <dbReference type="Pfam" id="PF02687"/>
    </source>
</evidence>
<organism evidence="10 11">
    <name type="scientific">Flavobacterium frigoris (strain PS1)</name>
    <dbReference type="NCBI Taxonomy" id="1086011"/>
    <lineage>
        <taxon>Bacteria</taxon>
        <taxon>Pseudomonadati</taxon>
        <taxon>Bacteroidota</taxon>
        <taxon>Flavobacteriia</taxon>
        <taxon>Flavobacteriales</taxon>
        <taxon>Flavobacteriaceae</taxon>
        <taxon>Flavobacterium</taxon>
    </lineage>
</organism>
<comment type="similarity">
    <text evidence="2">Belongs to the ABC-4 integral membrane protein family. LolC/E subfamily.</text>
</comment>
<evidence type="ECO:0000256" key="3">
    <source>
        <dbReference type="ARBA" id="ARBA00022475"/>
    </source>
</evidence>
<keyword evidence="6 7" id="KW-0472">Membrane</keyword>
<dbReference type="eggNOG" id="COG4591">
    <property type="taxonomic scope" value="Bacteria"/>
</dbReference>
<keyword evidence="3" id="KW-1003">Cell membrane</keyword>
<evidence type="ECO:0000313" key="11">
    <source>
        <dbReference type="Proteomes" id="UP000005566"/>
    </source>
</evidence>
<dbReference type="Pfam" id="PF12704">
    <property type="entry name" value="MacB_PCD"/>
    <property type="match status" value="1"/>
</dbReference>
<feature type="domain" description="ABC3 transporter permease C-terminal" evidence="8">
    <location>
        <begin position="298"/>
        <end position="424"/>
    </location>
</feature>
<proteinExistence type="inferred from homology"/>
<dbReference type="InterPro" id="IPR025857">
    <property type="entry name" value="MacB_PCD"/>
</dbReference>
<feature type="domain" description="MacB-like periplasmic core" evidence="9">
    <location>
        <begin position="48"/>
        <end position="266"/>
    </location>
</feature>
<protein>
    <submittedName>
        <fullName evidence="10">ABC transporter, permease protein</fullName>
    </submittedName>
</protein>
<dbReference type="PANTHER" id="PTHR30489">
    <property type="entry name" value="LIPOPROTEIN-RELEASING SYSTEM TRANSMEMBRANE PROTEIN LOLE"/>
    <property type="match status" value="1"/>
</dbReference>
<feature type="transmembrane region" description="Helical" evidence="7">
    <location>
        <begin position="297"/>
        <end position="321"/>
    </location>
</feature>
<evidence type="ECO:0000256" key="6">
    <source>
        <dbReference type="ARBA" id="ARBA00023136"/>
    </source>
</evidence>
<feature type="transmembrane region" description="Helical" evidence="7">
    <location>
        <begin position="45"/>
        <end position="70"/>
    </location>
</feature>
<keyword evidence="5 7" id="KW-1133">Transmembrane helix</keyword>
<evidence type="ECO:0000256" key="5">
    <source>
        <dbReference type="ARBA" id="ARBA00022989"/>
    </source>
</evidence>
<dbReference type="Proteomes" id="UP000005566">
    <property type="component" value="Unassembled WGS sequence"/>
</dbReference>
<evidence type="ECO:0000259" key="9">
    <source>
        <dbReference type="Pfam" id="PF12704"/>
    </source>
</evidence>
<evidence type="ECO:0000256" key="7">
    <source>
        <dbReference type="SAM" id="Phobius"/>
    </source>
</evidence>
<comment type="caution">
    <text evidence="10">The sequence shown here is derived from an EMBL/GenBank/DDBJ whole genome shotgun (WGS) entry which is preliminary data.</text>
</comment>
<dbReference type="PATRIC" id="fig|1086011.3.peg.453"/>
<evidence type="ECO:0000256" key="4">
    <source>
        <dbReference type="ARBA" id="ARBA00022692"/>
    </source>
</evidence>
<dbReference type="InterPro" id="IPR051447">
    <property type="entry name" value="Lipoprotein-release_system"/>
</dbReference>
<reference evidence="10 11" key="1">
    <citation type="journal article" date="2014" name="Acta Crystallogr. D">
        <title>Structure-based characterization and antifreeze properties of a hyperactive ice-binding protein from the Antarctic bacterium Flavobacterium frigoris PS1.</title>
        <authorList>
            <person name="Do H."/>
            <person name="Kim S.J."/>
            <person name="Kim H.J."/>
            <person name="Lee J.H."/>
        </authorList>
    </citation>
    <scope>NUCLEOTIDE SEQUENCE [LARGE SCALE GENOMIC DNA]</scope>
    <source>
        <strain evidence="10 11">PS1</strain>
    </source>
</reference>
<dbReference type="AlphaFoldDB" id="H7FMR5"/>
<dbReference type="EMBL" id="AHKF01000009">
    <property type="protein sequence ID" value="EIA10166.1"/>
    <property type="molecule type" value="Genomic_DNA"/>
</dbReference>
<dbReference type="InterPro" id="IPR003838">
    <property type="entry name" value="ABC3_permease_C"/>
</dbReference>
<evidence type="ECO:0000256" key="1">
    <source>
        <dbReference type="ARBA" id="ARBA00004651"/>
    </source>
</evidence>
<dbReference type="STRING" id="1086011.HJ01_00463"/>
<evidence type="ECO:0000256" key="2">
    <source>
        <dbReference type="ARBA" id="ARBA00005236"/>
    </source>
</evidence>
<dbReference type="PANTHER" id="PTHR30489:SF0">
    <property type="entry name" value="LIPOPROTEIN-RELEASING SYSTEM TRANSMEMBRANE PROTEIN LOLE"/>
    <property type="match status" value="1"/>
</dbReference>
<keyword evidence="11" id="KW-1185">Reference proteome</keyword>
<feature type="transmembrane region" description="Helical" evidence="7">
    <location>
        <begin position="393"/>
        <end position="419"/>
    </location>
</feature>
<comment type="subcellular location">
    <subcellularLocation>
        <location evidence="1">Cell membrane</location>
        <topology evidence="1">Multi-pass membrane protein</topology>
    </subcellularLocation>
</comment>
<name>H7FMR5_FLAFP</name>
<feature type="transmembrane region" description="Helical" evidence="7">
    <location>
        <begin position="351"/>
        <end position="373"/>
    </location>
</feature>
<dbReference type="Pfam" id="PF02687">
    <property type="entry name" value="FtsX"/>
    <property type="match status" value="1"/>
</dbReference>
<dbReference type="GO" id="GO:0044874">
    <property type="term" value="P:lipoprotein localization to outer membrane"/>
    <property type="evidence" value="ECO:0007669"/>
    <property type="project" value="TreeGrafter"/>
</dbReference>
<gene>
    <name evidence="10" type="ORF">HJ01_00463</name>
</gene>
<sequence>MERFLAENFMYICMITKTPLLNLEYFIAKRLITAKDYKSSISAPIIKIAISAIAIGMIMMIVSVATGIGLQQKIREKISAFNGHIIISNYDNNQSEVTLVPISKKQDFYPKFKSVEGVSHIQAIASKAGIIRTETAFEGIVFKGVGADYEWKNIEDYLVSGKLPDFSAKVNEDVLISQFLANRLKLKVGDAFNTFFMKEGQNKLPNIRRFKIMGIFNSGFQEFDATYIIGDIRHMQRINKWKADEVGAFEVFVDDFDDIKRVGDQVYQQTGSTLDTKTIIEKYGYIFEWLQLFDFNIIVILIVMILVATINMVVALLVLILERTQMIGILKALGANNWSIRKIFLYNASYLILRGLFWGNLIGISVLLIQQYFGIIKLNPENYYVNEAPVYLNWVYVALLNLLTIGVCFVVLLIPSYIITKISPVKAIRFD</sequence>
<keyword evidence="4 7" id="KW-0812">Transmembrane</keyword>
<accession>H7FMR5</accession>
<evidence type="ECO:0000313" key="10">
    <source>
        <dbReference type="EMBL" id="EIA10166.1"/>
    </source>
</evidence>
<dbReference type="GO" id="GO:0098797">
    <property type="term" value="C:plasma membrane protein complex"/>
    <property type="evidence" value="ECO:0007669"/>
    <property type="project" value="TreeGrafter"/>
</dbReference>